<dbReference type="Proteomes" id="UP001230207">
    <property type="component" value="Unassembled WGS sequence"/>
</dbReference>
<dbReference type="NCBIfam" id="NF008453">
    <property type="entry name" value="PRK11308.1"/>
    <property type="match status" value="2"/>
</dbReference>
<gene>
    <name evidence="7" type="ORF">QO002_004547</name>
</gene>
<dbReference type="InterPro" id="IPR013563">
    <property type="entry name" value="Oligopep_ABC_C"/>
</dbReference>
<dbReference type="InterPro" id="IPR003593">
    <property type="entry name" value="AAA+_ATPase"/>
</dbReference>
<reference evidence="7 8" key="1">
    <citation type="submission" date="2023-07" db="EMBL/GenBank/DDBJ databases">
        <title>Genomic Encyclopedia of Type Strains, Phase IV (KMG-IV): sequencing the most valuable type-strain genomes for metagenomic binning, comparative biology and taxonomic classification.</title>
        <authorList>
            <person name="Goeker M."/>
        </authorList>
    </citation>
    <scope>NUCLEOTIDE SEQUENCE [LARGE SCALE GENOMIC DNA]</scope>
    <source>
        <strain evidence="7 8">DSM 1112</strain>
    </source>
</reference>
<dbReference type="InterPro" id="IPR017871">
    <property type="entry name" value="ABC_transporter-like_CS"/>
</dbReference>
<evidence type="ECO:0000256" key="2">
    <source>
        <dbReference type="ARBA" id="ARBA00005417"/>
    </source>
</evidence>
<dbReference type="Pfam" id="PF00005">
    <property type="entry name" value="ABC_tran"/>
    <property type="match status" value="2"/>
</dbReference>
<dbReference type="CDD" id="cd03257">
    <property type="entry name" value="ABC_NikE_OppD_transporters"/>
    <property type="match status" value="2"/>
</dbReference>
<comment type="similarity">
    <text evidence="2">Belongs to the ABC transporter superfamily.</text>
</comment>
<dbReference type="PROSITE" id="PS50893">
    <property type="entry name" value="ABC_TRANSPORTER_2"/>
    <property type="match status" value="2"/>
</dbReference>
<evidence type="ECO:0000313" key="7">
    <source>
        <dbReference type="EMBL" id="MDQ0322341.1"/>
    </source>
</evidence>
<dbReference type="SMART" id="SM00382">
    <property type="entry name" value="AAA"/>
    <property type="match status" value="2"/>
</dbReference>
<protein>
    <submittedName>
        <fullName evidence="7">Peptide/nickel transport system ATP-binding protein</fullName>
    </submittedName>
</protein>
<dbReference type="SUPFAM" id="SSF52540">
    <property type="entry name" value="P-loop containing nucleoside triphosphate hydrolases"/>
    <property type="match status" value="2"/>
</dbReference>
<dbReference type="GO" id="GO:0005524">
    <property type="term" value="F:ATP binding"/>
    <property type="evidence" value="ECO:0007669"/>
    <property type="project" value="UniProtKB-KW"/>
</dbReference>
<dbReference type="PROSITE" id="PS00211">
    <property type="entry name" value="ABC_TRANSPORTER_1"/>
    <property type="match status" value="2"/>
</dbReference>
<dbReference type="InterPro" id="IPR027417">
    <property type="entry name" value="P-loop_NTPase"/>
</dbReference>
<evidence type="ECO:0000313" key="8">
    <source>
        <dbReference type="Proteomes" id="UP001230207"/>
    </source>
</evidence>
<name>A0ABU0BXH0_9HYPH</name>
<dbReference type="PANTHER" id="PTHR43776:SF8">
    <property type="entry name" value="ABC TRANSPORTER, ATP-BINDING PROTEIN"/>
    <property type="match status" value="1"/>
</dbReference>
<evidence type="ECO:0000259" key="6">
    <source>
        <dbReference type="PROSITE" id="PS50893"/>
    </source>
</evidence>
<evidence type="ECO:0000256" key="1">
    <source>
        <dbReference type="ARBA" id="ARBA00004417"/>
    </source>
</evidence>
<keyword evidence="8" id="KW-1185">Reference proteome</keyword>
<evidence type="ECO:0000256" key="3">
    <source>
        <dbReference type="ARBA" id="ARBA00022448"/>
    </source>
</evidence>
<keyword evidence="5 7" id="KW-0067">ATP-binding</keyword>
<dbReference type="RefSeq" id="WP_307233892.1">
    <property type="nucleotide sequence ID" value="NZ_JAUSVF010000002.1"/>
</dbReference>
<evidence type="ECO:0000256" key="4">
    <source>
        <dbReference type="ARBA" id="ARBA00022741"/>
    </source>
</evidence>
<accession>A0ABU0BXH0</accession>
<dbReference type="InterPro" id="IPR003439">
    <property type="entry name" value="ABC_transporter-like_ATP-bd"/>
</dbReference>
<dbReference type="Gene3D" id="3.40.50.300">
    <property type="entry name" value="P-loop containing nucleotide triphosphate hydrolases"/>
    <property type="match status" value="2"/>
</dbReference>
<dbReference type="InterPro" id="IPR050319">
    <property type="entry name" value="ABC_transp_ATP-bind"/>
</dbReference>
<dbReference type="EMBL" id="JAUSVF010000002">
    <property type="protein sequence ID" value="MDQ0322341.1"/>
    <property type="molecule type" value="Genomic_DNA"/>
</dbReference>
<proteinExistence type="inferred from homology"/>
<dbReference type="PANTHER" id="PTHR43776">
    <property type="entry name" value="TRANSPORT ATP-BINDING PROTEIN"/>
    <property type="match status" value="1"/>
</dbReference>
<evidence type="ECO:0000256" key="5">
    <source>
        <dbReference type="ARBA" id="ARBA00022840"/>
    </source>
</evidence>
<sequence length="536" mass="57759">MSVFSVDHLHVRFGGVQAVRGVSFGVEAGKTLAIVGESGSGKSASLLGATGLLPGSATVQGSVLHRGQEILGLTDRDLRRIRGAKIGFVFQDPLSNLHPLKTIGDQIGEAISVHQRISSREKRERVLALLDDVGIADPLARLSDYPRHLSGGMRQRVMIAIAIALDPGLIIADEPTTALDVTVQAAILDLLKRLQEEHGTALIFVSHDLAVVSDIADDVVVMRDGIVVEKAPAADIYLRPRQVYTRELLGAARLGGPKAFATVKVREAPRPLLDVQDVARSFGSRPVLDNVSFTIGEGEILGLVGESGSGKSTIGRLIAGLDRPDAGRISLKGAEYSRSGSRGGLLQGDLRKSIQVVFQDPYASLNPRRRVEAILSDPFIIHGTIDKADLRESVRQLVADVELPQDILDRLPSQLSGGQRQRVAIARAIALRPSLIVADEPVSALDITTQAKVLKLLARLRDKLGVSLLFISHDLGVVGELCDRVIVLEQGRIVEAGRTQQVFERPVHTYTRRLLASIPGRKRLPAEPEPEDAIYG</sequence>
<keyword evidence="4" id="KW-0547">Nucleotide-binding</keyword>
<comment type="caution">
    <text evidence="7">The sequence shown here is derived from an EMBL/GenBank/DDBJ whole genome shotgun (WGS) entry which is preliminary data.</text>
</comment>
<feature type="domain" description="ABC transporter" evidence="6">
    <location>
        <begin position="273"/>
        <end position="515"/>
    </location>
</feature>
<dbReference type="NCBIfam" id="NF007739">
    <property type="entry name" value="PRK10419.1"/>
    <property type="match status" value="2"/>
</dbReference>
<keyword evidence="3" id="KW-0813">Transport</keyword>
<feature type="domain" description="ABC transporter" evidence="6">
    <location>
        <begin position="4"/>
        <end position="249"/>
    </location>
</feature>
<comment type="subcellular location">
    <subcellularLocation>
        <location evidence="1">Cell inner membrane</location>
        <topology evidence="1">Peripheral membrane protein</topology>
    </subcellularLocation>
</comment>
<organism evidence="7 8">
    <name type="scientific">Pararhizobium capsulatum DSM 1112</name>
    <dbReference type="NCBI Taxonomy" id="1121113"/>
    <lineage>
        <taxon>Bacteria</taxon>
        <taxon>Pseudomonadati</taxon>
        <taxon>Pseudomonadota</taxon>
        <taxon>Alphaproteobacteria</taxon>
        <taxon>Hyphomicrobiales</taxon>
        <taxon>Rhizobiaceae</taxon>
        <taxon>Rhizobium/Agrobacterium group</taxon>
        <taxon>Pararhizobium</taxon>
    </lineage>
</organism>
<dbReference type="Pfam" id="PF08352">
    <property type="entry name" value="oligo_HPY"/>
    <property type="match status" value="1"/>
</dbReference>